<evidence type="ECO:0000313" key="1">
    <source>
        <dbReference type="EMBL" id="SBP36396.1"/>
    </source>
</evidence>
<organism evidence="1">
    <name type="scientific">Iconisemion striatum</name>
    <dbReference type="NCBI Taxonomy" id="60296"/>
    <lineage>
        <taxon>Eukaryota</taxon>
        <taxon>Metazoa</taxon>
        <taxon>Chordata</taxon>
        <taxon>Craniata</taxon>
        <taxon>Vertebrata</taxon>
        <taxon>Euteleostomi</taxon>
        <taxon>Actinopterygii</taxon>
        <taxon>Neopterygii</taxon>
        <taxon>Teleostei</taxon>
        <taxon>Neoteleostei</taxon>
        <taxon>Acanthomorphata</taxon>
        <taxon>Ovalentaria</taxon>
        <taxon>Atherinomorphae</taxon>
        <taxon>Cyprinodontiformes</taxon>
        <taxon>Nothobranchiidae</taxon>
        <taxon>Iconisemion</taxon>
    </lineage>
</organism>
<proteinExistence type="predicted"/>
<sequence length="10" mass="1078">MTSCGQILLL</sequence>
<reference evidence="1" key="1">
    <citation type="submission" date="2016-05" db="EMBL/GenBank/DDBJ databases">
        <authorList>
            <person name="Lavstsen T."/>
            <person name="Jespersen J.S."/>
        </authorList>
    </citation>
    <scope>NUCLEOTIDE SEQUENCE</scope>
    <source>
        <tissue evidence="1">Brain</tissue>
    </source>
</reference>
<accession>A0A1A7Z216</accession>
<reference evidence="1" key="2">
    <citation type="submission" date="2016-06" db="EMBL/GenBank/DDBJ databases">
        <title>The genome of a short-lived fish provides insights into sex chromosome evolution and the genetic control of aging.</title>
        <authorList>
            <person name="Reichwald K."/>
            <person name="Felder M."/>
            <person name="Petzold A."/>
            <person name="Koch P."/>
            <person name="Groth M."/>
            <person name="Platzer M."/>
        </authorList>
    </citation>
    <scope>NUCLEOTIDE SEQUENCE</scope>
    <source>
        <tissue evidence="1">Brain</tissue>
    </source>
</reference>
<dbReference type="EMBL" id="HADX01014164">
    <property type="protein sequence ID" value="SBP36396.1"/>
    <property type="molecule type" value="Transcribed_RNA"/>
</dbReference>
<protein>
    <submittedName>
        <fullName evidence="1">IQ motif and Sec7 domain 2</fullName>
    </submittedName>
</protein>
<name>A0A1A7Z216_9TELE</name>
<gene>
    <name evidence="1" type="primary">IQSEC2</name>
</gene>